<gene>
    <name evidence="1" type="ORF">CAL19_12775</name>
</gene>
<keyword evidence="2" id="KW-1185">Reference proteome</keyword>
<comment type="caution">
    <text evidence="1">The sequence shown here is derived from an EMBL/GenBank/DDBJ whole genome shotgun (WGS) entry which is preliminary data.</text>
</comment>
<reference evidence="2" key="1">
    <citation type="submission" date="2017-05" db="EMBL/GenBank/DDBJ databases">
        <title>Complete and WGS of Bordetella genogroups.</title>
        <authorList>
            <person name="Spilker T."/>
            <person name="Lipuma J."/>
        </authorList>
    </citation>
    <scope>NUCLEOTIDE SEQUENCE [LARGE SCALE GENOMIC DNA]</scope>
    <source>
        <strain evidence="2">AU18089</strain>
    </source>
</reference>
<dbReference type="Proteomes" id="UP000216947">
    <property type="component" value="Unassembled WGS sequence"/>
</dbReference>
<dbReference type="EMBL" id="NEVK01000006">
    <property type="protein sequence ID" value="OZI17947.1"/>
    <property type="molecule type" value="Genomic_DNA"/>
</dbReference>
<accession>A0A261QZL0</accession>
<organism evidence="1 2">
    <name type="scientific">Bordetella genomosp. 7</name>
    <dbReference type="NCBI Taxonomy" id="1416805"/>
    <lineage>
        <taxon>Bacteria</taxon>
        <taxon>Pseudomonadati</taxon>
        <taxon>Pseudomonadota</taxon>
        <taxon>Betaproteobacteria</taxon>
        <taxon>Burkholderiales</taxon>
        <taxon>Alcaligenaceae</taxon>
        <taxon>Bordetella</taxon>
    </lineage>
</organism>
<evidence type="ECO:0000313" key="2">
    <source>
        <dbReference type="Proteomes" id="UP000216947"/>
    </source>
</evidence>
<dbReference type="Pfam" id="PF05772">
    <property type="entry name" value="NinB"/>
    <property type="match status" value="1"/>
</dbReference>
<dbReference type="SUPFAM" id="SSF103370">
    <property type="entry name" value="NinB"/>
    <property type="match status" value="1"/>
</dbReference>
<protein>
    <recommendedName>
        <fullName evidence="3">NinB family protein</fullName>
    </recommendedName>
</protein>
<evidence type="ECO:0008006" key="3">
    <source>
        <dbReference type="Google" id="ProtNLM"/>
    </source>
</evidence>
<dbReference type="InterPro" id="IPR036619">
    <property type="entry name" value="NinB_sf"/>
</dbReference>
<dbReference type="AlphaFoldDB" id="A0A261QZL0"/>
<dbReference type="InterPro" id="IPR008711">
    <property type="entry name" value="Recombinase_NinB"/>
</dbReference>
<sequence length="139" mass="15417">MKQLRLTPHTRRMAIQAVIDAPDGYVFQPPKEPTRNVEQNAKLHAMLGDISRQQKWMGQQLSIDDWKRLLVDAWARQEGGHAARVVPSLDGQGVVTLGAQTRSMGVRGMASLIESIYAWGAENGVVFSDPVDVPGWVKQ</sequence>
<dbReference type="Gene3D" id="1.10.3790.10">
    <property type="entry name" value="NinB"/>
    <property type="match status" value="1"/>
</dbReference>
<evidence type="ECO:0000313" key="1">
    <source>
        <dbReference type="EMBL" id="OZI17947.1"/>
    </source>
</evidence>
<dbReference type="RefSeq" id="WP_094796969.1">
    <property type="nucleotide sequence ID" value="NZ_NEVK01000006.1"/>
</dbReference>
<proteinExistence type="predicted"/>
<name>A0A261QZL0_9BORD</name>